<evidence type="ECO:0000313" key="3">
    <source>
        <dbReference type="Proteomes" id="UP001338125"/>
    </source>
</evidence>
<sequence>MAPSSRAVRFLAASGTSSQGMLQLRLRVKPGASKTREGIRTVNDEDIELCVAAQARDGEANQAVVRVLSETLGIPKSKFHLSQGIKSRGKTILIQEVVGDGSAYASRVLELLSGKCWDLTYIQSTAFSIK</sequence>
<dbReference type="Pfam" id="PF02594">
    <property type="entry name" value="DUF167"/>
    <property type="match status" value="1"/>
</dbReference>
<dbReference type="InterPro" id="IPR003746">
    <property type="entry name" value="DUF167"/>
</dbReference>
<organism evidence="2 3">
    <name type="scientific">Cladobotryum mycophilum</name>
    <dbReference type="NCBI Taxonomy" id="491253"/>
    <lineage>
        <taxon>Eukaryota</taxon>
        <taxon>Fungi</taxon>
        <taxon>Dikarya</taxon>
        <taxon>Ascomycota</taxon>
        <taxon>Pezizomycotina</taxon>
        <taxon>Sordariomycetes</taxon>
        <taxon>Hypocreomycetidae</taxon>
        <taxon>Hypocreales</taxon>
        <taxon>Hypocreaceae</taxon>
        <taxon>Cladobotryum</taxon>
    </lineage>
</organism>
<dbReference type="EMBL" id="JAVFKD010000004">
    <property type="protein sequence ID" value="KAK5995730.1"/>
    <property type="molecule type" value="Genomic_DNA"/>
</dbReference>
<reference evidence="2 3" key="1">
    <citation type="submission" date="2024-01" db="EMBL/GenBank/DDBJ databases">
        <title>Complete genome of Cladobotryum mycophilum ATHUM6906.</title>
        <authorList>
            <person name="Christinaki A.C."/>
            <person name="Myridakis A.I."/>
            <person name="Kouvelis V.N."/>
        </authorList>
    </citation>
    <scope>NUCLEOTIDE SEQUENCE [LARGE SCALE GENOMIC DNA]</scope>
    <source>
        <strain evidence="2 3">ATHUM6906</strain>
    </source>
</reference>
<dbReference type="PANTHER" id="PTHR13420">
    <property type="entry name" value="UPF0235 PROTEIN C15ORF40"/>
    <property type="match status" value="1"/>
</dbReference>
<dbReference type="Gene3D" id="3.30.1200.10">
    <property type="entry name" value="YggU-like"/>
    <property type="match status" value="1"/>
</dbReference>
<protein>
    <submittedName>
        <fullName evidence="2">Uncharacterized protein</fullName>
    </submittedName>
</protein>
<name>A0ABR0SVD6_9HYPO</name>
<dbReference type="InterPro" id="IPR036591">
    <property type="entry name" value="YggU-like_sf"/>
</dbReference>
<evidence type="ECO:0000313" key="2">
    <source>
        <dbReference type="EMBL" id="KAK5995730.1"/>
    </source>
</evidence>
<comment type="similarity">
    <text evidence="1">Belongs to the UPF0235 family.</text>
</comment>
<evidence type="ECO:0000256" key="1">
    <source>
        <dbReference type="ARBA" id="ARBA00010364"/>
    </source>
</evidence>
<keyword evidence="3" id="KW-1185">Reference proteome</keyword>
<accession>A0ABR0SVD6</accession>
<dbReference type="HAMAP" id="MF_00634">
    <property type="entry name" value="UPF0235"/>
    <property type="match status" value="1"/>
</dbReference>
<dbReference type="SMART" id="SM01152">
    <property type="entry name" value="DUF167"/>
    <property type="match status" value="1"/>
</dbReference>
<proteinExistence type="inferred from homology"/>
<dbReference type="NCBIfam" id="TIGR00251">
    <property type="entry name" value="DUF167 family protein"/>
    <property type="match status" value="1"/>
</dbReference>
<dbReference type="SUPFAM" id="SSF69786">
    <property type="entry name" value="YggU-like"/>
    <property type="match status" value="1"/>
</dbReference>
<dbReference type="Proteomes" id="UP001338125">
    <property type="component" value="Unassembled WGS sequence"/>
</dbReference>
<dbReference type="PANTHER" id="PTHR13420:SF7">
    <property type="entry name" value="UPF0235 PROTEIN C15ORF40"/>
    <property type="match status" value="1"/>
</dbReference>
<gene>
    <name evidence="2" type="ORF">PT974_04147</name>
</gene>
<comment type="caution">
    <text evidence="2">The sequence shown here is derived from an EMBL/GenBank/DDBJ whole genome shotgun (WGS) entry which is preliminary data.</text>
</comment>